<name>A0ABD1THF1_9LAMI</name>
<evidence type="ECO:0000313" key="2">
    <source>
        <dbReference type="EMBL" id="KAL2512064.1"/>
    </source>
</evidence>
<gene>
    <name evidence="2" type="ORF">Adt_17664</name>
</gene>
<keyword evidence="3" id="KW-1185">Reference proteome</keyword>
<evidence type="ECO:0000256" key="1">
    <source>
        <dbReference type="SAM" id="MobiDB-lite"/>
    </source>
</evidence>
<feature type="region of interest" description="Disordered" evidence="1">
    <location>
        <begin position="146"/>
        <end position="183"/>
    </location>
</feature>
<reference evidence="3" key="1">
    <citation type="submission" date="2024-07" db="EMBL/GenBank/DDBJ databases">
        <title>Two chromosome-level genome assemblies of Korean endemic species Abeliophyllum distichum and Forsythia ovata (Oleaceae).</title>
        <authorList>
            <person name="Jang H."/>
        </authorList>
    </citation>
    <scope>NUCLEOTIDE SEQUENCE [LARGE SCALE GENOMIC DNA]</scope>
</reference>
<proteinExistence type="predicted"/>
<dbReference type="EMBL" id="JBFOLK010000005">
    <property type="protein sequence ID" value="KAL2512064.1"/>
    <property type="molecule type" value="Genomic_DNA"/>
</dbReference>
<dbReference type="Proteomes" id="UP001604336">
    <property type="component" value="Unassembled WGS sequence"/>
</dbReference>
<dbReference type="AlphaFoldDB" id="A0ABD1THF1"/>
<accession>A0ABD1THF1</accession>
<organism evidence="2 3">
    <name type="scientific">Abeliophyllum distichum</name>
    <dbReference type="NCBI Taxonomy" id="126358"/>
    <lineage>
        <taxon>Eukaryota</taxon>
        <taxon>Viridiplantae</taxon>
        <taxon>Streptophyta</taxon>
        <taxon>Embryophyta</taxon>
        <taxon>Tracheophyta</taxon>
        <taxon>Spermatophyta</taxon>
        <taxon>Magnoliopsida</taxon>
        <taxon>eudicotyledons</taxon>
        <taxon>Gunneridae</taxon>
        <taxon>Pentapetalae</taxon>
        <taxon>asterids</taxon>
        <taxon>lamiids</taxon>
        <taxon>Lamiales</taxon>
        <taxon>Oleaceae</taxon>
        <taxon>Forsythieae</taxon>
        <taxon>Abeliophyllum</taxon>
    </lineage>
</organism>
<evidence type="ECO:0000313" key="3">
    <source>
        <dbReference type="Proteomes" id="UP001604336"/>
    </source>
</evidence>
<feature type="compositionally biased region" description="Low complexity" evidence="1">
    <location>
        <begin position="79"/>
        <end position="93"/>
    </location>
</feature>
<comment type="caution">
    <text evidence="2">The sequence shown here is derived from an EMBL/GenBank/DDBJ whole genome shotgun (WGS) entry which is preliminary data.</text>
</comment>
<feature type="region of interest" description="Disordered" evidence="1">
    <location>
        <begin position="73"/>
        <end position="93"/>
    </location>
</feature>
<sequence length="183" mass="19020">MDEKPRVPRTAPTPKPIVSSFVEIVGDVPSALSSTNVVPVPVEVVRDSSPLPSRSTAPIPALGYSPVVNVKDNSPSPSPVVDIGSDSSSSSPIMEAHTDLQSLPFGSTVNLSISIHSQGEEKGYVRGCEVGPKAATKMGLLEDGVGANSVGAKKSRATPSQETLEFDRVSPLQAPRSIPNSSH</sequence>
<protein>
    <submittedName>
        <fullName evidence="2">Uncharacterized protein</fullName>
    </submittedName>
</protein>